<evidence type="ECO:0000259" key="7">
    <source>
        <dbReference type="SMART" id="SM00062"/>
    </source>
</evidence>
<name>A0ABR8JAE8_9NOST</name>
<dbReference type="NCBIfam" id="TIGR01728">
    <property type="entry name" value="SsuA_fam"/>
    <property type="match status" value="1"/>
</dbReference>
<keyword evidence="9" id="KW-1185">Reference proteome</keyword>
<dbReference type="EMBL" id="JACJTQ010000053">
    <property type="protein sequence ID" value="MBD2694603.1"/>
    <property type="molecule type" value="Genomic_DNA"/>
</dbReference>
<proteinExistence type="inferred from homology"/>
<dbReference type="CDD" id="cd13557">
    <property type="entry name" value="PBP2_SsuA"/>
    <property type="match status" value="1"/>
</dbReference>
<protein>
    <submittedName>
        <fullName evidence="8">Sulfonate ABC transporter substrate-binding protein</fullName>
    </submittedName>
</protein>
<feature type="region of interest" description="Disordered" evidence="5">
    <location>
        <begin position="48"/>
        <end position="73"/>
    </location>
</feature>
<feature type="signal peptide" evidence="6">
    <location>
        <begin position="1"/>
        <end position="45"/>
    </location>
</feature>
<comment type="caution">
    <text evidence="8">The sequence shown here is derived from an EMBL/GenBank/DDBJ whole genome shotgun (WGS) entry which is preliminary data.</text>
</comment>
<evidence type="ECO:0000256" key="1">
    <source>
        <dbReference type="ARBA" id="ARBA00004418"/>
    </source>
</evidence>
<evidence type="ECO:0000256" key="5">
    <source>
        <dbReference type="SAM" id="MobiDB-lite"/>
    </source>
</evidence>
<gene>
    <name evidence="8" type="ORF">H6G68_23125</name>
</gene>
<evidence type="ECO:0000313" key="9">
    <source>
        <dbReference type="Proteomes" id="UP000660381"/>
    </source>
</evidence>
<dbReference type="Proteomes" id="UP000660381">
    <property type="component" value="Unassembled WGS sequence"/>
</dbReference>
<sequence>MLTKFSPFRLLKAGITFFKKYQKQKIRTFSLLFVVGLSLSLAVSACSPSASENTGTTQTAQTTETANPNTNSSATNSNTVIRIGYQKAATILYSLKAKGELETALKASGASVTWTEFPAGPPMLEALNAGSIDFGYTGEAPPIFAQAANTPFLYVAYDPWTPKAEAIIVHKDSPIKTVAELKGKKVAFAKGSNTNYLVVKALEKAGLKYSDIKPTFLSPADARVAFEGKNVDAWAIWDPFLAAAEKATGARTLTDATGLAPNLGYYLAAKSFVNKNPERLKTVLDGVNKVSDWAKNNPTEVAQLLSPVLGIDAAVLETAEKRREYGVLPLTEEIISKQQEIADAFYKIKLIPKEIKIKEVVWQGNK</sequence>
<evidence type="ECO:0000256" key="3">
    <source>
        <dbReference type="ARBA" id="ARBA00022448"/>
    </source>
</evidence>
<comment type="similarity">
    <text evidence="2">Belongs to the bacterial solute-binding protein SsuA/TauA family.</text>
</comment>
<evidence type="ECO:0000256" key="4">
    <source>
        <dbReference type="ARBA" id="ARBA00022729"/>
    </source>
</evidence>
<dbReference type="NCBIfam" id="NF008588">
    <property type="entry name" value="PRK11553.1"/>
    <property type="match status" value="1"/>
</dbReference>
<dbReference type="InterPro" id="IPR015168">
    <property type="entry name" value="SsuA/THI5"/>
</dbReference>
<organism evidence="8 9">
    <name type="scientific">Anabaena catenula FACHB-362</name>
    <dbReference type="NCBI Taxonomy" id="2692877"/>
    <lineage>
        <taxon>Bacteria</taxon>
        <taxon>Bacillati</taxon>
        <taxon>Cyanobacteriota</taxon>
        <taxon>Cyanophyceae</taxon>
        <taxon>Nostocales</taxon>
        <taxon>Nostocaceae</taxon>
        <taxon>Anabaena</taxon>
    </lineage>
</organism>
<dbReference type="Gene3D" id="3.40.190.10">
    <property type="entry name" value="Periplasmic binding protein-like II"/>
    <property type="match status" value="2"/>
</dbReference>
<comment type="subcellular location">
    <subcellularLocation>
        <location evidence="1">Periplasm</location>
    </subcellularLocation>
</comment>
<keyword evidence="4 6" id="KW-0732">Signal</keyword>
<dbReference type="PANTHER" id="PTHR30024">
    <property type="entry name" value="ALIPHATIC SULFONATES-BINDING PROTEIN-RELATED"/>
    <property type="match status" value="1"/>
</dbReference>
<dbReference type="Pfam" id="PF09084">
    <property type="entry name" value="NMT1"/>
    <property type="match status" value="1"/>
</dbReference>
<dbReference type="InterPro" id="IPR010067">
    <property type="entry name" value="ABC_SsuA_sub-bd"/>
</dbReference>
<keyword evidence="3" id="KW-0813">Transport</keyword>
<feature type="domain" description="Solute-binding protein family 3/N-terminal" evidence="7">
    <location>
        <begin position="80"/>
        <end position="297"/>
    </location>
</feature>
<feature type="chain" id="PRO_5047366495" evidence="6">
    <location>
        <begin position="46"/>
        <end position="366"/>
    </location>
</feature>
<dbReference type="InterPro" id="IPR001638">
    <property type="entry name" value="Solute-binding_3/MltF_N"/>
</dbReference>
<evidence type="ECO:0000256" key="6">
    <source>
        <dbReference type="SAM" id="SignalP"/>
    </source>
</evidence>
<dbReference type="SUPFAM" id="SSF53850">
    <property type="entry name" value="Periplasmic binding protein-like II"/>
    <property type="match status" value="1"/>
</dbReference>
<evidence type="ECO:0000256" key="2">
    <source>
        <dbReference type="ARBA" id="ARBA00010742"/>
    </source>
</evidence>
<dbReference type="PANTHER" id="PTHR30024:SF42">
    <property type="entry name" value="ALIPHATIC SULFONATES-BINDING PROTEIN-RELATED"/>
    <property type="match status" value="1"/>
</dbReference>
<dbReference type="SMART" id="SM00062">
    <property type="entry name" value="PBPb"/>
    <property type="match status" value="1"/>
</dbReference>
<accession>A0ABR8JAE8</accession>
<reference evidence="8 9" key="1">
    <citation type="journal article" date="2020" name="ISME J.">
        <title>Comparative genomics reveals insights into cyanobacterial evolution and habitat adaptation.</title>
        <authorList>
            <person name="Chen M.Y."/>
            <person name="Teng W.K."/>
            <person name="Zhao L."/>
            <person name="Hu C.X."/>
            <person name="Zhou Y.K."/>
            <person name="Han B.P."/>
            <person name="Song L.R."/>
            <person name="Shu W.S."/>
        </authorList>
    </citation>
    <scope>NUCLEOTIDE SEQUENCE [LARGE SCALE GENOMIC DNA]</scope>
    <source>
        <strain evidence="8 9">FACHB-362</strain>
    </source>
</reference>
<evidence type="ECO:0000313" key="8">
    <source>
        <dbReference type="EMBL" id="MBD2694603.1"/>
    </source>
</evidence>
<dbReference type="RefSeq" id="WP_190908770.1">
    <property type="nucleotide sequence ID" value="NZ_JACJTQ010000053.1"/>
</dbReference>